<evidence type="ECO:0000313" key="1">
    <source>
        <dbReference type="EMBL" id="KAF7808911.1"/>
    </source>
</evidence>
<reference evidence="1" key="1">
    <citation type="submission" date="2020-09" db="EMBL/GenBank/DDBJ databases">
        <title>Genome-Enabled Discovery of Anthraquinone Biosynthesis in Senna tora.</title>
        <authorList>
            <person name="Kang S.-H."/>
            <person name="Pandey R.P."/>
            <person name="Lee C.-M."/>
            <person name="Sim J.-S."/>
            <person name="Jeong J.-T."/>
            <person name="Choi B.-S."/>
            <person name="Jung M."/>
            <person name="Ginzburg D."/>
            <person name="Zhao K."/>
            <person name="Won S.Y."/>
            <person name="Oh T.-J."/>
            <person name="Yu Y."/>
            <person name="Kim N.-H."/>
            <person name="Lee O.R."/>
            <person name="Lee T.-H."/>
            <person name="Bashyal P."/>
            <person name="Kim T.-S."/>
            <person name="Lee W.-H."/>
            <person name="Kawkins C."/>
            <person name="Kim C.-K."/>
            <person name="Kim J.S."/>
            <person name="Ahn B.O."/>
            <person name="Rhee S.Y."/>
            <person name="Sohng J.K."/>
        </authorList>
    </citation>
    <scope>NUCLEOTIDE SEQUENCE</scope>
    <source>
        <tissue evidence="1">Leaf</tissue>
    </source>
</reference>
<comment type="caution">
    <text evidence="1">The sequence shown here is derived from an EMBL/GenBank/DDBJ whole genome shotgun (WGS) entry which is preliminary data.</text>
</comment>
<dbReference type="Proteomes" id="UP000634136">
    <property type="component" value="Unassembled WGS sequence"/>
</dbReference>
<dbReference type="EMBL" id="JAAIUW010000011">
    <property type="protein sequence ID" value="KAF7808911.1"/>
    <property type="molecule type" value="Genomic_DNA"/>
</dbReference>
<accession>A0A834W7S7</accession>
<keyword evidence="2" id="KW-1185">Reference proteome</keyword>
<protein>
    <submittedName>
        <fullName evidence="1">Uncharacterized protein</fullName>
    </submittedName>
</protein>
<organism evidence="1 2">
    <name type="scientific">Senna tora</name>
    <dbReference type="NCBI Taxonomy" id="362788"/>
    <lineage>
        <taxon>Eukaryota</taxon>
        <taxon>Viridiplantae</taxon>
        <taxon>Streptophyta</taxon>
        <taxon>Embryophyta</taxon>
        <taxon>Tracheophyta</taxon>
        <taxon>Spermatophyta</taxon>
        <taxon>Magnoliopsida</taxon>
        <taxon>eudicotyledons</taxon>
        <taxon>Gunneridae</taxon>
        <taxon>Pentapetalae</taxon>
        <taxon>rosids</taxon>
        <taxon>fabids</taxon>
        <taxon>Fabales</taxon>
        <taxon>Fabaceae</taxon>
        <taxon>Caesalpinioideae</taxon>
        <taxon>Cassia clade</taxon>
        <taxon>Senna</taxon>
    </lineage>
</organism>
<gene>
    <name evidence="1" type="ORF">G2W53_035654</name>
</gene>
<proteinExistence type="predicted"/>
<dbReference type="AlphaFoldDB" id="A0A834W7S7"/>
<sequence length="44" mass="4948">MRRNGEDELEMAEIREKEISASENLSLLSLSLLETVMPPPDESS</sequence>
<evidence type="ECO:0000313" key="2">
    <source>
        <dbReference type="Proteomes" id="UP000634136"/>
    </source>
</evidence>
<name>A0A834W7S7_9FABA</name>